<dbReference type="InterPro" id="IPR003392">
    <property type="entry name" value="PTHD_SSD"/>
</dbReference>
<proteinExistence type="inferred from homology"/>
<dbReference type="PANTHER" id="PTHR10796:SF94">
    <property type="entry name" value="SSD DOMAIN-CONTAINING PROTEIN"/>
    <property type="match status" value="1"/>
</dbReference>
<gene>
    <name evidence="9" type="ORF">AB6A40_003088</name>
</gene>
<keyword evidence="4 7" id="KW-1133">Transmembrane helix</keyword>
<comment type="caution">
    <text evidence="9">The sequence shown here is derived from an EMBL/GenBank/DDBJ whole genome shotgun (WGS) entry which is preliminary data.</text>
</comment>
<feature type="transmembrane region" description="Helical" evidence="7">
    <location>
        <begin position="321"/>
        <end position="341"/>
    </location>
</feature>
<accession>A0ABD6E8I5</accession>
<feature type="transmembrane region" description="Helical" evidence="7">
    <location>
        <begin position="633"/>
        <end position="653"/>
    </location>
</feature>
<dbReference type="SUPFAM" id="SSF82866">
    <property type="entry name" value="Multidrug efflux transporter AcrB transmembrane domain"/>
    <property type="match status" value="2"/>
</dbReference>
<evidence type="ECO:0000259" key="8">
    <source>
        <dbReference type="PROSITE" id="PS50156"/>
    </source>
</evidence>
<feature type="transmembrane region" description="Helical" evidence="7">
    <location>
        <begin position="250"/>
        <end position="280"/>
    </location>
</feature>
<dbReference type="PROSITE" id="PS50156">
    <property type="entry name" value="SSD"/>
    <property type="match status" value="1"/>
</dbReference>
<evidence type="ECO:0000256" key="2">
    <source>
        <dbReference type="ARBA" id="ARBA00005585"/>
    </source>
</evidence>
<evidence type="ECO:0000256" key="6">
    <source>
        <dbReference type="ARBA" id="ARBA00023180"/>
    </source>
</evidence>
<feature type="transmembrane region" description="Helical" evidence="7">
    <location>
        <begin position="179"/>
        <end position="199"/>
    </location>
</feature>
<dbReference type="Gene3D" id="1.20.1640.10">
    <property type="entry name" value="Multidrug efflux transporter AcrB transmembrane domain"/>
    <property type="match status" value="2"/>
</dbReference>
<evidence type="ECO:0000256" key="4">
    <source>
        <dbReference type="ARBA" id="ARBA00022989"/>
    </source>
</evidence>
<keyword evidence="5 7" id="KW-0472">Membrane</keyword>
<keyword evidence="6" id="KW-0325">Glycoprotein</keyword>
<dbReference type="AlphaFoldDB" id="A0ABD6E8I5"/>
<feature type="transmembrane region" description="Helical" evidence="7">
    <location>
        <begin position="557"/>
        <end position="578"/>
    </location>
</feature>
<feature type="domain" description="SSD" evidence="8">
    <location>
        <begin position="120"/>
        <end position="276"/>
    </location>
</feature>
<protein>
    <recommendedName>
        <fullName evidence="8">SSD domain-containing protein</fullName>
    </recommendedName>
</protein>
<evidence type="ECO:0000313" key="9">
    <source>
        <dbReference type="EMBL" id="MFH4976379.1"/>
    </source>
</evidence>
<evidence type="ECO:0000313" key="10">
    <source>
        <dbReference type="Proteomes" id="UP001608902"/>
    </source>
</evidence>
<evidence type="ECO:0000256" key="7">
    <source>
        <dbReference type="SAM" id="Phobius"/>
    </source>
</evidence>
<dbReference type="GO" id="GO:0016020">
    <property type="term" value="C:membrane"/>
    <property type="evidence" value="ECO:0007669"/>
    <property type="project" value="UniProtKB-SubCell"/>
</dbReference>
<dbReference type="Pfam" id="PF02460">
    <property type="entry name" value="Patched"/>
    <property type="match status" value="1"/>
</dbReference>
<comment type="similarity">
    <text evidence="2">Belongs to the patched family.</text>
</comment>
<dbReference type="EMBL" id="JBGFUD010001506">
    <property type="protein sequence ID" value="MFH4976379.1"/>
    <property type="molecule type" value="Genomic_DNA"/>
</dbReference>
<reference evidence="9 10" key="1">
    <citation type="submission" date="2024-08" db="EMBL/GenBank/DDBJ databases">
        <title>Gnathostoma spinigerum genome.</title>
        <authorList>
            <person name="Gonzalez-Bertolin B."/>
            <person name="Monzon S."/>
            <person name="Zaballos A."/>
            <person name="Jimenez P."/>
            <person name="Dekumyoy P."/>
            <person name="Varona S."/>
            <person name="Cuesta I."/>
            <person name="Sumanam S."/>
            <person name="Adisakwattana P."/>
            <person name="Gasser R.B."/>
            <person name="Hernandez-Gonzalez A."/>
            <person name="Young N.D."/>
            <person name="Perteguer M.J."/>
        </authorList>
    </citation>
    <scope>NUCLEOTIDE SEQUENCE [LARGE SCALE GENOMIC DNA]</scope>
    <source>
        <strain evidence="9">AL3</strain>
        <tissue evidence="9">Liver</tissue>
    </source>
</reference>
<dbReference type="PANTHER" id="PTHR10796">
    <property type="entry name" value="PATCHED-RELATED"/>
    <property type="match status" value="1"/>
</dbReference>
<evidence type="ECO:0000256" key="3">
    <source>
        <dbReference type="ARBA" id="ARBA00022692"/>
    </source>
</evidence>
<evidence type="ECO:0000256" key="5">
    <source>
        <dbReference type="ARBA" id="ARBA00023136"/>
    </source>
</evidence>
<feature type="transmembrane region" description="Helical" evidence="7">
    <location>
        <begin position="120"/>
        <end position="138"/>
    </location>
</feature>
<organism evidence="9 10">
    <name type="scientific">Gnathostoma spinigerum</name>
    <dbReference type="NCBI Taxonomy" id="75299"/>
    <lineage>
        <taxon>Eukaryota</taxon>
        <taxon>Metazoa</taxon>
        <taxon>Ecdysozoa</taxon>
        <taxon>Nematoda</taxon>
        <taxon>Chromadorea</taxon>
        <taxon>Rhabditida</taxon>
        <taxon>Spirurina</taxon>
        <taxon>Gnathostomatomorpha</taxon>
        <taxon>Gnathostomatoidea</taxon>
        <taxon>Gnathostomatidae</taxon>
        <taxon>Gnathostoma</taxon>
    </lineage>
</organism>
<feature type="transmembrane region" description="Helical" evidence="7">
    <location>
        <begin position="150"/>
        <end position="173"/>
    </location>
</feature>
<dbReference type="InterPro" id="IPR000731">
    <property type="entry name" value="SSD"/>
</dbReference>
<dbReference type="Proteomes" id="UP001608902">
    <property type="component" value="Unassembled WGS sequence"/>
</dbReference>
<keyword evidence="3 7" id="KW-0812">Transmembrane</keyword>
<evidence type="ECO:0000256" key="1">
    <source>
        <dbReference type="ARBA" id="ARBA00004141"/>
    </source>
</evidence>
<comment type="subcellular location">
    <subcellularLocation>
        <location evidence="1">Membrane</location>
        <topology evidence="1">Multi-pass membrane protein</topology>
    </subcellularLocation>
</comment>
<dbReference type="InterPro" id="IPR051697">
    <property type="entry name" value="Patched_domain-protein"/>
</dbReference>
<name>A0ABD6E8I5_9BILA</name>
<feature type="transmembrane region" description="Helical" evidence="7">
    <location>
        <begin position="531"/>
        <end position="551"/>
    </location>
</feature>
<feature type="transmembrane region" description="Helical" evidence="7">
    <location>
        <begin position="659"/>
        <end position="687"/>
    </location>
</feature>
<keyword evidence="10" id="KW-1185">Reference proteome</keyword>
<sequence>MAYDLMQISGRNTSDTSIVLSYPNAMFFGHRLYLEVNFIDVELNEKFWEEGELTAIRAAKVIALFYVMEGKGYSGMKHLQVLEEKILQHSVANNFSELFNYRFYGDQAANAEIAARTGDTGYHFMVGIILMIVYVSYIMRTKKIKCQIMLTAAAVISPLMSTVLSLALIGWMGIAYRSILILTPVLVLAVGVDDAFLIYHNWIHNRKTRNPSERLALVVRNVGPSIFITSATNMTAFGLGYLSPCIMLKYFCLCTSMAVCFDFILELTVFASTLVIISAIDGDNSEHELIDQNDNKSITKEQNGPKNIAWMKYSEFVISDWGLMSVAVTLSILYIIAYFGVSRMKTVFNPMDSFAKDSSFPRTVELVTHVYKEYAPLNFVVCHPPNISDPEEFSTFMEMVHELQSLPNSYGPERTRLWLNEYIRYFQEMAVDDKHNRTLSYELVPQFLKDKMMHDYKIVRYHIDKSGSVIVDSFIFIVTMRGREGWNQRAQHGLKVREKIGKYQQFDVTMFDYDATIFDIILTIKTEMIRAAIVTFICMLILCAVFTPNLFTTCFASLSILSIFFCLLGLLGWSGLNFDPITMVDVLMAIGLSVDYTAHICYHFKKCHISRRSMSSNEHNDELLRVKKIFETIGGPMIEASISTLICVLPLFATTISMISVFVSTVSLVTVLGIFHGIYVLPVLLSVHDSWIRRKNRKQMAEQKEKTILVRNENSKPIIRSPR</sequence>